<feature type="region of interest" description="Disordered" evidence="1">
    <location>
        <begin position="47"/>
        <end position="67"/>
    </location>
</feature>
<gene>
    <name evidence="2" type="ORF">SCNRRL3882_7825</name>
</gene>
<dbReference type="AlphaFoldDB" id="A0A2N9BLY2"/>
<sequence>MHRTVGMTLCTVLAALDLAGLVGLWQHPGPPPGVAITGTLLGARHPGRLPARRPGQPRAMRAVVGSR</sequence>
<evidence type="ECO:0000313" key="2">
    <source>
        <dbReference type="EMBL" id="SOR84380.1"/>
    </source>
</evidence>
<evidence type="ECO:0000256" key="1">
    <source>
        <dbReference type="SAM" id="MobiDB-lite"/>
    </source>
</evidence>
<dbReference type="Proteomes" id="UP000235464">
    <property type="component" value="Chromosome I"/>
</dbReference>
<proteinExistence type="predicted"/>
<dbReference type="EMBL" id="LT963352">
    <property type="protein sequence ID" value="SOR84380.1"/>
    <property type="molecule type" value="Genomic_DNA"/>
</dbReference>
<protein>
    <submittedName>
        <fullName evidence="2">Uncharacterized protein</fullName>
    </submittedName>
</protein>
<reference evidence="3" key="1">
    <citation type="submission" date="2017-11" db="EMBL/GenBank/DDBJ databases">
        <authorList>
            <person name="Wibberg D."/>
        </authorList>
    </citation>
    <scope>NUCLEOTIDE SEQUENCE [LARGE SCALE GENOMIC DNA]</scope>
</reference>
<organism evidence="2 3">
    <name type="scientific">Streptomyces chartreusis NRRL 3882</name>
    <dbReference type="NCBI Taxonomy" id="1079985"/>
    <lineage>
        <taxon>Bacteria</taxon>
        <taxon>Bacillati</taxon>
        <taxon>Actinomycetota</taxon>
        <taxon>Actinomycetes</taxon>
        <taxon>Kitasatosporales</taxon>
        <taxon>Streptomycetaceae</taxon>
        <taxon>Streptomyces</taxon>
    </lineage>
</organism>
<evidence type="ECO:0000313" key="3">
    <source>
        <dbReference type="Proteomes" id="UP000235464"/>
    </source>
</evidence>
<name>A0A2N9BLY2_STRCX</name>
<keyword evidence="3" id="KW-1185">Reference proteome</keyword>
<accession>A0A2N9BLY2</accession>
<dbReference type="RefSeq" id="WP_010048285.1">
    <property type="nucleotide sequence ID" value="NZ_LT962942.1"/>
</dbReference>